<dbReference type="EMBL" id="JBIGHX010000003">
    <property type="protein sequence ID" value="MFG6462165.1"/>
    <property type="molecule type" value="Genomic_DNA"/>
</dbReference>
<dbReference type="PANTHER" id="PTHR35936">
    <property type="entry name" value="MEMBRANE-BOUND LYTIC MUREIN TRANSGLYCOSYLASE F"/>
    <property type="match status" value="1"/>
</dbReference>
<dbReference type="RefSeq" id="WP_394511033.1">
    <property type="nucleotide sequence ID" value="NZ_JBIGHX010000003.1"/>
</dbReference>
<organism evidence="3 4">
    <name type="scientific">Pelomonas lactea</name>
    <dbReference type="NCBI Taxonomy" id="3299030"/>
    <lineage>
        <taxon>Bacteria</taxon>
        <taxon>Pseudomonadati</taxon>
        <taxon>Pseudomonadota</taxon>
        <taxon>Betaproteobacteria</taxon>
        <taxon>Burkholderiales</taxon>
        <taxon>Sphaerotilaceae</taxon>
        <taxon>Roseateles</taxon>
    </lineage>
</organism>
<name>A0ABW7GK28_9BURK</name>
<proteinExistence type="predicted"/>
<reference evidence="3 4" key="1">
    <citation type="submission" date="2024-08" db="EMBL/GenBank/DDBJ databases">
        <authorList>
            <person name="Lu H."/>
        </authorList>
    </citation>
    <scope>NUCLEOTIDE SEQUENCE [LARGE SCALE GENOMIC DNA]</scope>
    <source>
        <strain evidence="3 4">DXS20W</strain>
    </source>
</reference>
<evidence type="ECO:0000313" key="3">
    <source>
        <dbReference type="EMBL" id="MFG6462165.1"/>
    </source>
</evidence>
<dbReference type="Gene3D" id="3.40.190.10">
    <property type="entry name" value="Periplasmic binding protein-like II"/>
    <property type="match status" value="2"/>
</dbReference>
<dbReference type="Proteomes" id="UP001606302">
    <property type="component" value="Unassembled WGS sequence"/>
</dbReference>
<evidence type="ECO:0000313" key="4">
    <source>
        <dbReference type="Proteomes" id="UP001606302"/>
    </source>
</evidence>
<protein>
    <submittedName>
        <fullName evidence="3">Substrate-binding periplasmic protein</fullName>
    </submittedName>
</protein>
<dbReference type="SMART" id="SM00062">
    <property type="entry name" value="PBPb"/>
    <property type="match status" value="1"/>
</dbReference>
<dbReference type="SUPFAM" id="SSF53850">
    <property type="entry name" value="Periplasmic binding protein-like II"/>
    <property type="match status" value="1"/>
</dbReference>
<sequence length="267" mass="29387">MHRRHACLLPLLLSGVARADERVPLRIGWSDYPPFQHKGATEAPQGLDVELLELLARAAGERLQWLRRPWARQMADVAQGELDLIPAATPTPQRLAVGEFTQPYRNERVALMGLAGAGPAPRRLADLKGRAVHIGAIRGVAFPEAVRRELADPALAGLMLPLHANDLTLSALRSRRVDYVIDDPVTLLHRAGQEPGEAVEVALELAVSPVHVYVSRRTLERQPALMARLNAGLQRARQQPEWGRVLSRYPSYWPPTHVGNASDSAGM</sequence>
<gene>
    <name evidence="3" type="ORF">ACG04Q_11345</name>
</gene>
<dbReference type="Pfam" id="PF00497">
    <property type="entry name" value="SBP_bac_3"/>
    <property type="match status" value="1"/>
</dbReference>
<feature type="domain" description="Solute-binding protein family 3/N-terminal" evidence="2">
    <location>
        <begin position="24"/>
        <end position="246"/>
    </location>
</feature>
<dbReference type="InterPro" id="IPR001638">
    <property type="entry name" value="Solute-binding_3/MltF_N"/>
</dbReference>
<comment type="caution">
    <text evidence="3">The sequence shown here is derived from an EMBL/GenBank/DDBJ whole genome shotgun (WGS) entry which is preliminary data.</text>
</comment>
<keyword evidence="1" id="KW-0732">Signal</keyword>
<keyword evidence="4" id="KW-1185">Reference proteome</keyword>
<evidence type="ECO:0000256" key="1">
    <source>
        <dbReference type="ARBA" id="ARBA00022729"/>
    </source>
</evidence>
<dbReference type="PANTHER" id="PTHR35936:SF6">
    <property type="entry name" value="AMINO ACID ABC TRANSPORTER SUBSTRATE-BINDING PAAT FAMILY PROTEIN"/>
    <property type="match status" value="1"/>
</dbReference>
<accession>A0ABW7GK28</accession>
<evidence type="ECO:0000259" key="2">
    <source>
        <dbReference type="SMART" id="SM00062"/>
    </source>
</evidence>